<gene>
    <name evidence="3" type="ORF">JYZ213_LOCUS6320</name>
    <name evidence="5" type="ORF">OKA104_LOCUS17574</name>
    <name evidence="6" type="ORF">OXD698_LOCUS18364</name>
    <name evidence="4" type="ORF">VCS650_LOCUS36163</name>
</gene>
<name>A0A813U055_9BILA</name>
<dbReference type="EMBL" id="CAJNOG010000039">
    <property type="protein sequence ID" value="CAF0821185.1"/>
    <property type="molecule type" value="Genomic_DNA"/>
</dbReference>
<comment type="similarity">
    <text evidence="1">Belongs to the UPF0046 family.</text>
</comment>
<comment type="caution">
    <text evidence="3">The sequence shown here is derived from an EMBL/GenBank/DDBJ whole genome shotgun (WGS) entry which is preliminary data.</text>
</comment>
<dbReference type="Pfam" id="PF00149">
    <property type="entry name" value="Metallophos"/>
    <property type="match status" value="1"/>
</dbReference>
<dbReference type="InterPro" id="IPR051693">
    <property type="entry name" value="UPF0046_metallophosphoest"/>
</dbReference>
<proteinExistence type="inferred from homology"/>
<evidence type="ECO:0000313" key="6">
    <source>
        <dbReference type="EMBL" id="CAF3802886.1"/>
    </source>
</evidence>
<dbReference type="InterPro" id="IPR029052">
    <property type="entry name" value="Metallo-depent_PP-like"/>
</dbReference>
<evidence type="ECO:0000313" key="5">
    <source>
        <dbReference type="EMBL" id="CAF3785012.1"/>
    </source>
</evidence>
<dbReference type="OrthoDB" id="630188at2759"/>
<feature type="domain" description="Calcineurin-like phosphoesterase" evidence="2">
    <location>
        <begin position="18"/>
        <end position="202"/>
    </location>
</feature>
<evidence type="ECO:0000313" key="3">
    <source>
        <dbReference type="EMBL" id="CAF0821185.1"/>
    </source>
</evidence>
<evidence type="ECO:0000313" key="4">
    <source>
        <dbReference type="EMBL" id="CAF1395007.1"/>
    </source>
</evidence>
<dbReference type="CDD" id="cd07379">
    <property type="entry name" value="MPP_239FB"/>
    <property type="match status" value="1"/>
</dbReference>
<dbReference type="Proteomes" id="UP000663845">
    <property type="component" value="Unassembled WGS sequence"/>
</dbReference>
<dbReference type="Proteomes" id="UP000663881">
    <property type="component" value="Unassembled WGS sequence"/>
</dbReference>
<accession>A0A813U055</accession>
<dbReference type="Gene3D" id="3.60.21.10">
    <property type="match status" value="1"/>
</dbReference>
<dbReference type="InterPro" id="IPR004843">
    <property type="entry name" value="Calcineurin-like_PHP"/>
</dbReference>
<dbReference type="EMBL" id="CAJNON010000866">
    <property type="protein sequence ID" value="CAF1395007.1"/>
    <property type="molecule type" value="Genomic_DNA"/>
</dbReference>
<evidence type="ECO:0000256" key="1">
    <source>
        <dbReference type="ARBA" id="ARBA00007993"/>
    </source>
</evidence>
<dbReference type="AlphaFoldDB" id="A0A813U055"/>
<dbReference type="EMBL" id="CAJOAY010001053">
    <property type="protein sequence ID" value="CAF3785012.1"/>
    <property type="molecule type" value="Genomic_DNA"/>
</dbReference>
<dbReference type="PANTHER" id="PTHR12905:SF0">
    <property type="entry name" value="CALCINEURIN-LIKE PHOSPHOESTERASE DOMAIN-CONTAINING PROTEIN"/>
    <property type="match status" value="1"/>
</dbReference>
<dbReference type="Proteomes" id="UP000663891">
    <property type="component" value="Unassembled WGS sequence"/>
</dbReference>
<dbReference type="Proteomes" id="UP000663844">
    <property type="component" value="Unassembled WGS sequence"/>
</dbReference>
<dbReference type="GO" id="GO:0016787">
    <property type="term" value="F:hydrolase activity"/>
    <property type="evidence" value="ECO:0007669"/>
    <property type="project" value="InterPro"/>
</dbReference>
<reference evidence="3" key="1">
    <citation type="submission" date="2021-02" db="EMBL/GenBank/DDBJ databases">
        <authorList>
            <person name="Nowell W R."/>
        </authorList>
    </citation>
    <scope>NUCLEOTIDE SEQUENCE</scope>
</reference>
<organism evidence="3 7">
    <name type="scientific">Adineta steineri</name>
    <dbReference type="NCBI Taxonomy" id="433720"/>
    <lineage>
        <taxon>Eukaryota</taxon>
        <taxon>Metazoa</taxon>
        <taxon>Spiralia</taxon>
        <taxon>Gnathifera</taxon>
        <taxon>Rotifera</taxon>
        <taxon>Eurotatoria</taxon>
        <taxon>Bdelloidea</taxon>
        <taxon>Adinetida</taxon>
        <taxon>Adinetidae</taxon>
        <taxon>Adineta</taxon>
    </lineage>
</organism>
<sequence length="243" mass="27888">MAEINSITTDNFSTGITRFVCISDNHDNYDFILPDGDILLHSGDFTRNGTEGEIETFVNWLKNLTQFRLKIVIVGNHESKRFYTRKRYKKLPVAIDELKKDTSLVSKYGIVYLQDEAFQDPVTGWKFYGSGWLSEQCKDSDEIRRHWLEIPIDTDILLTHGPPYSILDVTSSTAYNLGCKELLKSVTTIVKPKLHLFGHVHRAYGQLKNEDEFGRTLFVNASLCDSHFRTAHLPIVVDLKKDE</sequence>
<dbReference type="EMBL" id="CAJOAZ010001354">
    <property type="protein sequence ID" value="CAF3802886.1"/>
    <property type="molecule type" value="Genomic_DNA"/>
</dbReference>
<dbReference type="SUPFAM" id="SSF56300">
    <property type="entry name" value="Metallo-dependent phosphatases"/>
    <property type="match status" value="1"/>
</dbReference>
<protein>
    <recommendedName>
        <fullName evidence="2">Calcineurin-like phosphoesterase domain-containing protein</fullName>
    </recommendedName>
</protein>
<dbReference type="PANTHER" id="PTHR12905">
    <property type="entry name" value="METALLOPHOSPHOESTERASE"/>
    <property type="match status" value="1"/>
</dbReference>
<evidence type="ECO:0000313" key="7">
    <source>
        <dbReference type="Proteomes" id="UP000663845"/>
    </source>
</evidence>
<evidence type="ECO:0000259" key="2">
    <source>
        <dbReference type="Pfam" id="PF00149"/>
    </source>
</evidence>